<organism evidence="1 2">
    <name type="scientific">Methylobacterium longum</name>
    <dbReference type="NCBI Taxonomy" id="767694"/>
    <lineage>
        <taxon>Bacteria</taxon>
        <taxon>Pseudomonadati</taxon>
        <taxon>Pseudomonadota</taxon>
        <taxon>Alphaproteobacteria</taxon>
        <taxon>Hyphomicrobiales</taxon>
        <taxon>Methylobacteriaceae</taxon>
        <taxon>Methylobacterium</taxon>
    </lineage>
</organism>
<accession>A0ABT8AYF2</accession>
<comment type="caution">
    <text evidence="1">The sequence shown here is derived from an EMBL/GenBank/DDBJ whole genome shotgun (WGS) entry which is preliminary data.</text>
</comment>
<reference evidence="2" key="1">
    <citation type="journal article" date="2019" name="Int. J. Syst. Evol. Microbiol.">
        <title>The Global Catalogue of Microorganisms (GCM) 10K type strain sequencing project: providing services to taxonomists for standard genome sequencing and annotation.</title>
        <authorList>
            <consortium name="The Broad Institute Genomics Platform"/>
            <consortium name="The Broad Institute Genome Sequencing Center for Infectious Disease"/>
            <person name="Wu L."/>
            <person name="Ma J."/>
        </authorList>
    </citation>
    <scope>NUCLEOTIDE SEQUENCE [LARGE SCALE GENOMIC DNA]</scope>
    <source>
        <strain evidence="2">CECT 7806</strain>
    </source>
</reference>
<evidence type="ECO:0008006" key="3">
    <source>
        <dbReference type="Google" id="ProtNLM"/>
    </source>
</evidence>
<gene>
    <name evidence="1" type="ORF">QWZ18_28100</name>
</gene>
<sequence>MTSEERASRRLIAIAEVVGCPVETFYRPESDTNPANMTWELLRLWSSITEPRTRERILARLRQEAGVGPASAQAAE</sequence>
<dbReference type="Proteomes" id="UP001244297">
    <property type="component" value="Unassembled WGS sequence"/>
</dbReference>
<dbReference type="EMBL" id="JAUFPT010000100">
    <property type="protein sequence ID" value="MDN3574460.1"/>
    <property type="molecule type" value="Genomic_DNA"/>
</dbReference>
<protein>
    <recommendedName>
        <fullName evidence="3">XRE family transcriptional regulator</fullName>
    </recommendedName>
</protein>
<name>A0ABT8AYF2_9HYPH</name>
<evidence type="ECO:0000313" key="1">
    <source>
        <dbReference type="EMBL" id="MDN3574460.1"/>
    </source>
</evidence>
<dbReference type="RefSeq" id="WP_238291560.1">
    <property type="nucleotide sequence ID" value="NZ_BPQS01000040.1"/>
</dbReference>
<proteinExistence type="predicted"/>
<keyword evidence="2" id="KW-1185">Reference proteome</keyword>
<evidence type="ECO:0000313" key="2">
    <source>
        <dbReference type="Proteomes" id="UP001244297"/>
    </source>
</evidence>